<evidence type="ECO:0000313" key="1">
    <source>
        <dbReference type="EMBL" id="MBB3936890.1"/>
    </source>
</evidence>
<dbReference type="RefSeq" id="WP_055890487.1">
    <property type="nucleotide sequence ID" value="NZ_FOOA01000006.1"/>
</dbReference>
<protein>
    <submittedName>
        <fullName evidence="1">Uncharacterized protein</fullName>
    </submittedName>
</protein>
<dbReference type="EMBL" id="JACIDO010000006">
    <property type="protein sequence ID" value="MBB3936890.1"/>
    <property type="molecule type" value="Genomic_DNA"/>
</dbReference>
<organism evidence="1 2">
    <name type="scientific">Aureimonas phyllosphaerae</name>
    <dbReference type="NCBI Taxonomy" id="1166078"/>
    <lineage>
        <taxon>Bacteria</taxon>
        <taxon>Pseudomonadati</taxon>
        <taxon>Pseudomonadota</taxon>
        <taxon>Alphaproteobacteria</taxon>
        <taxon>Hyphomicrobiales</taxon>
        <taxon>Aurantimonadaceae</taxon>
        <taxon>Aureimonas</taxon>
    </lineage>
</organism>
<sequence length="59" mass="6206">MTPRNNRTRSFGQRIRSMTEAFGGIAACAAAAEAGKRPSRAALKAAGIEPNAFDEIKLG</sequence>
<name>A0A7W6BV67_9HYPH</name>
<evidence type="ECO:0000313" key="2">
    <source>
        <dbReference type="Proteomes" id="UP000531216"/>
    </source>
</evidence>
<accession>A0A7W6BV67</accession>
<comment type="caution">
    <text evidence="1">The sequence shown here is derived from an EMBL/GenBank/DDBJ whole genome shotgun (WGS) entry which is preliminary data.</text>
</comment>
<proteinExistence type="predicted"/>
<keyword evidence="2" id="KW-1185">Reference proteome</keyword>
<dbReference type="AlphaFoldDB" id="A0A7W6BV67"/>
<gene>
    <name evidence="1" type="ORF">GGR05_003055</name>
</gene>
<dbReference type="Proteomes" id="UP000531216">
    <property type="component" value="Unassembled WGS sequence"/>
</dbReference>
<reference evidence="1 2" key="1">
    <citation type="submission" date="2020-08" db="EMBL/GenBank/DDBJ databases">
        <title>Genomic Encyclopedia of Type Strains, Phase IV (KMG-IV): sequencing the most valuable type-strain genomes for metagenomic binning, comparative biology and taxonomic classification.</title>
        <authorList>
            <person name="Goeker M."/>
        </authorList>
    </citation>
    <scope>NUCLEOTIDE SEQUENCE [LARGE SCALE GENOMIC DNA]</scope>
    <source>
        <strain evidence="1 2">DSM 25024</strain>
    </source>
</reference>